<name>A0A7M5VE31_9CNID</name>
<dbReference type="EnsemblMetazoa" id="CLYHEMT008406.1">
    <property type="protein sequence ID" value="CLYHEMP008406.1"/>
    <property type="gene ID" value="CLYHEMG008406"/>
</dbReference>
<evidence type="ECO:0000313" key="1">
    <source>
        <dbReference type="EnsemblMetazoa" id="CLYHEMP008406.1"/>
    </source>
</evidence>
<dbReference type="Proteomes" id="UP000594262">
    <property type="component" value="Unplaced"/>
</dbReference>
<organism evidence="1 2">
    <name type="scientific">Clytia hemisphaerica</name>
    <dbReference type="NCBI Taxonomy" id="252671"/>
    <lineage>
        <taxon>Eukaryota</taxon>
        <taxon>Metazoa</taxon>
        <taxon>Cnidaria</taxon>
        <taxon>Hydrozoa</taxon>
        <taxon>Hydroidolina</taxon>
        <taxon>Leptothecata</taxon>
        <taxon>Obeliida</taxon>
        <taxon>Clytiidae</taxon>
        <taxon>Clytia</taxon>
    </lineage>
</organism>
<proteinExistence type="predicted"/>
<accession>A0A7M5VE31</accession>
<dbReference type="PANTHER" id="PTHR34415:SF1">
    <property type="entry name" value="INTEGRASE CATALYTIC DOMAIN-CONTAINING PROTEIN"/>
    <property type="match status" value="1"/>
</dbReference>
<dbReference type="AlphaFoldDB" id="A0A7M5VE31"/>
<protein>
    <submittedName>
        <fullName evidence="1">Uncharacterized protein</fullName>
    </submittedName>
</protein>
<reference evidence="1" key="1">
    <citation type="submission" date="2021-01" db="UniProtKB">
        <authorList>
            <consortium name="EnsemblMetazoa"/>
        </authorList>
    </citation>
    <scope>IDENTIFICATION</scope>
</reference>
<dbReference type="PANTHER" id="PTHR34415">
    <property type="entry name" value="INTEGRASE CATALYTIC DOMAIN-CONTAINING PROTEIN"/>
    <property type="match status" value="1"/>
</dbReference>
<dbReference type="OrthoDB" id="5975417at2759"/>
<evidence type="ECO:0000313" key="2">
    <source>
        <dbReference type="Proteomes" id="UP000594262"/>
    </source>
</evidence>
<keyword evidence="2" id="KW-1185">Reference proteome</keyword>
<sequence>IEESVHEARYYKAQEERAKEHAIGFTDAFSQKAPCSSDIIAHYSWDYAQQTHHPANPLQPGPIYFKTPRKCAIFGICNNGINLQYDYLIDEICTTGKGANTTVSYLYHFFKTFGMGEKDAYLHADNCSGMINLFSNFTLLCLV</sequence>